<dbReference type="Proteomes" id="UP000310017">
    <property type="component" value="Chromosome"/>
</dbReference>
<proteinExistence type="predicted"/>
<gene>
    <name evidence="1" type="ORF">FGM00_16265</name>
</gene>
<protein>
    <submittedName>
        <fullName evidence="1">Collagen-like protein</fullName>
    </submittedName>
</protein>
<dbReference type="KEGG" id="asag:FGM00_16265"/>
<dbReference type="RefSeq" id="WP_138853924.1">
    <property type="nucleotide sequence ID" value="NZ_CP040710.1"/>
</dbReference>
<keyword evidence="2" id="KW-1185">Reference proteome</keyword>
<dbReference type="AlphaFoldDB" id="A0A5B7SSS8"/>
<dbReference type="EMBL" id="CP040710">
    <property type="protein sequence ID" value="QCX01587.1"/>
    <property type="molecule type" value="Genomic_DNA"/>
</dbReference>
<reference evidence="1 2" key="1">
    <citation type="submission" date="2019-05" db="EMBL/GenBank/DDBJ databases">
        <title>Genome sequencing of F202Z8.</title>
        <authorList>
            <person name="Kwon Y.M."/>
        </authorList>
    </citation>
    <scope>NUCLEOTIDE SEQUENCE [LARGE SCALE GENOMIC DNA]</scope>
    <source>
        <strain evidence="1 2">F202Z8</strain>
    </source>
</reference>
<name>A0A5B7SSS8_9FLAO</name>
<evidence type="ECO:0000313" key="2">
    <source>
        <dbReference type="Proteomes" id="UP000310017"/>
    </source>
</evidence>
<keyword evidence="1" id="KW-0176">Collagen</keyword>
<dbReference type="OrthoDB" id="679784at2"/>
<evidence type="ECO:0000313" key="1">
    <source>
        <dbReference type="EMBL" id="QCX01587.1"/>
    </source>
</evidence>
<accession>A0A5B7SSS8</accession>
<organism evidence="1 2">
    <name type="scientific">Aggregatimonas sangjinii</name>
    <dbReference type="NCBI Taxonomy" id="2583587"/>
    <lineage>
        <taxon>Bacteria</taxon>
        <taxon>Pseudomonadati</taxon>
        <taxon>Bacteroidota</taxon>
        <taxon>Flavobacteriia</taxon>
        <taxon>Flavobacteriales</taxon>
        <taxon>Flavobacteriaceae</taxon>
        <taxon>Aggregatimonas</taxon>
    </lineage>
</organism>
<sequence length="192" mass="20893">MEDLKRKISYVIVVITCTALVCCSKGEDGAIGPTGPAGQDGLDGSDGVDGQNGNANVIASPWFLFDHSEWNFENNGTSGIAVKEVPEMTQEVKNGAAILLYVKVGVGLGGLLRQLPAEIDNVWSHEYEISDLGQIRFFLSRSDNNIITALDTILISYRYIIIPAGVTTTSKSTVDFQKMAYEEVMDHFSLIQ</sequence>